<dbReference type="InterPro" id="IPR043129">
    <property type="entry name" value="ATPase_NBD"/>
</dbReference>
<dbReference type="SUPFAM" id="SSF53067">
    <property type="entry name" value="Actin-like ATPase domain"/>
    <property type="match status" value="2"/>
</dbReference>
<gene>
    <name evidence="1" type="ORF">EW145_g2475</name>
</gene>
<dbReference type="PANTHER" id="PTHR14187">
    <property type="entry name" value="ALPHA KINASE/ELONGATION FACTOR 2 KINASE"/>
    <property type="match status" value="1"/>
</dbReference>
<dbReference type="CDD" id="cd10170">
    <property type="entry name" value="ASKHA_NBD_HSP70"/>
    <property type="match status" value="2"/>
</dbReference>
<dbReference type="EMBL" id="SGPK01000087">
    <property type="protein sequence ID" value="THH08786.1"/>
    <property type="molecule type" value="Genomic_DNA"/>
</dbReference>
<dbReference type="Proteomes" id="UP000308199">
    <property type="component" value="Unassembled WGS sequence"/>
</dbReference>
<keyword evidence="2" id="KW-1185">Reference proteome</keyword>
<comment type="caution">
    <text evidence="1">The sequence shown here is derived from an EMBL/GenBank/DDBJ whole genome shotgun (WGS) entry which is preliminary data.</text>
</comment>
<proteinExistence type="predicted"/>
<evidence type="ECO:0000313" key="2">
    <source>
        <dbReference type="Proteomes" id="UP000308199"/>
    </source>
</evidence>
<dbReference type="OrthoDB" id="2963168at2759"/>
<sequence length="812" mass="89680">MSKAYTGSSRRLVISLDVGTTFSGVSYCLLDPGKELKICNVTKYPGQEHVGGSSKVPTILCYDNHGNFRAAGAEALLDESINRVEDGEWIMVEWFKMRMCPASMPSAVQSSELPPLPPNKSLVQVFADFLGYLMACAEKFICDAHLTLSRSWDSLRDDIIFVMGHPNGWEGAQQSIMRQAAIMAKMVPDTPGGRSRVKFVTEGEASLHYCLREGSLENDKMGFVIADLGGGTLDFSAYKLSGVKPLRAEEICAVRCEPQGSTFVTSKARSFIKEKLRNSLYGSDEHIKHISARFDETTKKTFKDIKDVCVVQFGSISDKDLENGIRSGKLRLSGDEVALFFKPSVAASVAAIVDIVGESTVPITTVYLVGGFSAMSPALTDKHSAKAVADGAISFYLDQFVTSRVARLSYGIPIHCDYDPKNTEHIRHKKDFCIWPSVTADTSGLKALLQPMTSADGSPYWKIFFHFILMFGGTELSAQLSWNENGVEKRYPGQEHASGSSKIPTFLCYDLQGRLCAAGAEAFLPENLEKVEDEEWLRVEWNSWDTLNDSVIFVMGHPNGWEGTQQSMMRQAAIIAKRIPDTPEGHSRVTLVSEGEASLHYFLRELSLDDVNQGFVIADLGGGTLDFSAYKVIETKPLKVEEISAAKCEPQGSAFVTARAKAFFKVIRKLRNSRYGSDEHVNQISIRFDETTKKIFKDSKDVCVVPFGDEVAAFFKPSVAASVAEITDLVFESSTSFSADCLPRRIQISMFLVQMGKPKAVADEAILFYLENLVSSRVAKSSYGIIVGRSYDDTDPEHNKRKANMIVKPFRT</sequence>
<name>A0A4S4LAQ7_9AGAM</name>
<dbReference type="AlphaFoldDB" id="A0A4S4LAQ7"/>
<dbReference type="PANTHER" id="PTHR14187:SF5">
    <property type="entry name" value="HEAT SHOCK 70 KDA PROTEIN 12A"/>
    <property type="match status" value="1"/>
</dbReference>
<dbReference type="Gene3D" id="3.30.420.40">
    <property type="match status" value="3"/>
</dbReference>
<accession>A0A4S4LAQ7</accession>
<organism evidence="1 2">
    <name type="scientific">Phellinidium pouzarii</name>
    <dbReference type="NCBI Taxonomy" id="167371"/>
    <lineage>
        <taxon>Eukaryota</taxon>
        <taxon>Fungi</taxon>
        <taxon>Dikarya</taxon>
        <taxon>Basidiomycota</taxon>
        <taxon>Agaricomycotina</taxon>
        <taxon>Agaricomycetes</taxon>
        <taxon>Hymenochaetales</taxon>
        <taxon>Hymenochaetaceae</taxon>
        <taxon>Phellinidium</taxon>
    </lineage>
</organism>
<evidence type="ECO:0000313" key="1">
    <source>
        <dbReference type="EMBL" id="THH08786.1"/>
    </source>
</evidence>
<reference evidence="1 2" key="1">
    <citation type="submission" date="2019-02" db="EMBL/GenBank/DDBJ databases">
        <title>Genome sequencing of the rare red list fungi Phellinidium pouzarii.</title>
        <authorList>
            <person name="Buettner E."/>
            <person name="Kellner H."/>
        </authorList>
    </citation>
    <scope>NUCLEOTIDE SEQUENCE [LARGE SCALE GENOMIC DNA]</scope>
    <source>
        <strain evidence="1 2">DSM 108285</strain>
    </source>
</reference>
<protein>
    <submittedName>
        <fullName evidence="1">Uncharacterized protein</fullName>
    </submittedName>
</protein>